<dbReference type="GO" id="GO:0006086">
    <property type="term" value="P:pyruvate decarboxylation to acetyl-CoA"/>
    <property type="evidence" value="ECO:0007669"/>
    <property type="project" value="InterPro"/>
</dbReference>
<keyword evidence="9" id="KW-1185">Reference proteome</keyword>
<comment type="cofactor">
    <cofactor evidence="1 4">
        <name>(R)-lipoate</name>
        <dbReference type="ChEBI" id="CHEBI:83088"/>
    </cofactor>
</comment>
<dbReference type="Gene3D" id="2.40.50.100">
    <property type="match status" value="1"/>
</dbReference>
<protein>
    <recommendedName>
        <fullName evidence="4">Dihydrolipoamide acetyltransferase component of pyruvate dehydrogenase complex</fullName>
        <ecNumber evidence="4">2.3.1.-</ecNumber>
    </recommendedName>
</protein>
<dbReference type="PANTHER" id="PTHR23151:SF90">
    <property type="entry name" value="DIHYDROLIPOYLLYSINE-RESIDUE ACETYLTRANSFERASE COMPONENT OF PYRUVATE DEHYDROGENASE COMPLEX, MITOCHONDRIAL-RELATED"/>
    <property type="match status" value="1"/>
</dbReference>
<sequence length="391" mass="40843">MSEFLMPSLGSDMEAGTLIEWLKAPGEAVHRGDIVAVVETQKGAIEIEIFEDGVIEEQLVEIGQTVPVGMPLARLKGAGETAPPPEAAPPQVPEPAPLPIPAPPPQALPLPGAAGVLASPAARKLAAERGLDLDVLTGSGPGGAVVLSDLGAGSGPAPGTAPAKVRPRGVDLEEMRKAIAAAMSRSKQEIPHYYLSHDVDLAAAAAWLERTNAAREPIERLLMGALLLKAVALALTKHKAFNGFYGEEGFLANADIHIGTAVSIRGGGLVAPAIHNTDQLGLDEIMTRMRDLVARVRTGSLRSSELSAPTVTVSSLGERGVEGMFSIIYPPQVAILGIGKVVERPWPVAGEIALRPVVTVTLAGDHRVSDGHRGAVFLNEIDRLLQEPEAL</sequence>
<dbReference type="EMBL" id="JAAQPH010000005">
    <property type="protein sequence ID" value="NIA68541.1"/>
    <property type="molecule type" value="Genomic_DNA"/>
</dbReference>
<evidence type="ECO:0000259" key="6">
    <source>
        <dbReference type="PROSITE" id="PS50968"/>
    </source>
</evidence>
<dbReference type="GO" id="GO:0016746">
    <property type="term" value="F:acyltransferase activity"/>
    <property type="evidence" value="ECO:0007669"/>
    <property type="project" value="UniProtKB-KW"/>
</dbReference>
<comment type="caution">
    <text evidence="8">The sequence shown here is derived from an EMBL/GenBank/DDBJ whole genome shotgun (WGS) entry which is preliminary data.</text>
</comment>
<dbReference type="AlphaFoldDB" id="A0A967EVE1"/>
<dbReference type="CDD" id="cd06849">
    <property type="entry name" value="lipoyl_domain"/>
    <property type="match status" value="1"/>
</dbReference>
<dbReference type="InterPro" id="IPR001078">
    <property type="entry name" value="2-oxoacid_DH_actylTfrase"/>
</dbReference>
<name>A0A967EVE1_9PROT</name>
<dbReference type="SUPFAM" id="SSF52777">
    <property type="entry name" value="CoA-dependent acyltransferases"/>
    <property type="match status" value="1"/>
</dbReference>
<organism evidence="8 9">
    <name type="scientific">Pelagibius litoralis</name>
    <dbReference type="NCBI Taxonomy" id="374515"/>
    <lineage>
        <taxon>Bacteria</taxon>
        <taxon>Pseudomonadati</taxon>
        <taxon>Pseudomonadota</taxon>
        <taxon>Alphaproteobacteria</taxon>
        <taxon>Rhodospirillales</taxon>
        <taxon>Rhodovibrionaceae</taxon>
        <taxon>Pelagibius</taxon>
    </lineage>
</organism>
<dbReference type="Pfam" id="PF02817">
    <property type="entry name" value="E3_binding"/>
    <property type="match status" value="1"/>
</dbReference>
<dbReference type="Pfam" id="PF00198">
    <property type="entry name" value="2-oxoacid_dh"/>
    <property type="match status" value="1"/>
</dbReference>
<dbReference type="RefSeq" id="WP_167223248.1">
    <property type="nucleotide sequence ID" value="NZ_JAAQPH010000005.1"/>
</dbReference>
<dbReference type="PROSITE" id="PS50968">
    <property type="entry name" value="BIOTINYL_LIPOYL"/>
    <property type="match status" value="1"/>
</dbReference>
<dbReference type="Gene3D" id="3.30.559.10">
    <property type="entry name" value="Chloramphenicol acetyltransferase-like domain"/>
    <property type="match status" value="1"/>
</dbReference>
<evidence type="ECO:0000256" key="1">
    <source>
        <dbReference type="ARBA" id="ARBA00001938"/>
    </source>
</evidence>
<dbReference type="Gene3D" id="4.10.320.10">
    <property type="entry name" value="E3-binding domain"/>
    <property type="match status" value="1"/>
</dbReference>
<dbReference type="PROSITE" id="PS00189">
    <property type="entry name" value="LIPOYL"/>
    <property type="match status" value="1"/>
</dbReference>
<reference evidence="8" key="1">
    <citation type="submission" date="2020-03" db="EMBL/GenBank/DDBJ databases">
        <title>Genome of Pelagibius litoralis DSM 21314T.</title>
        <authorList>
            <person name="Wang G."/>
        </authorList>
    </citation>
    <scope>NUCLEOTIDE SEQUENCE</scope>
    <source>
        <strain evidence="8">DSM 21314</strain>
    </source>
</reference>
<feature type="compositionally biased region" description="Pro residues" evidence="5">
    <location>
        <begin position="82"/>
        <end position="94"/>
    </location>
</feature>
<dbReference type="InterPro" id="IPR011053">
    <property type="entry name" value="Single_hybrid_motif"/>
</dbReference>
<dbReference type="InterPro" id="IPR004167">
    <property type="entry name" value="PSBD"/>
</dbReference>
<dbReference type="PANTHER" id="PTHR23151">
    <property type="entry name" value="DIHYDROLIPOAMIDE ACETYL/SUCCINYL-TRANSFERASE-RELATED"/>
    <property type="match status" value="1"/>
</dbReference>
<feature type="region of interest" description="Disordered" evidence="5">
    <location>
        <begin position="75"/>
        <end position="94"/>
    </location>
</feature>
<dbReference type="SUPFAM" id="SSF51230">
    <property type="entry name" value="Single hybrid motif"/>
    <property type="match status" value="1"/>
</dbReference>
<dbReference type="PROSITE" id="PS51826">
    <property type="entry name" value="PSBD"/>
    <property type="match status" value="1"/>
</dbReference>
<dbReference type="GO" id="GO:0045254">
    <property type="term" value="C:pyruvate dehydrogenase complex"/>
    <property type="evidence" value="ECO:0007669"/>
    <property type="project" value="InterPro"/>
</dbReference>
<dbReference type="EC" id="2.3.1.-" evidence="4"/>
<accession>A0A967EVE1</accession>
<proteinExistence type="inferred from homology"/>
<evidence type="ECO:0000259" key="7">
    <source>
        <dbReference type="PROSITE" id="PS51826"/>
    </source>
</evidence>
<gene>
    <name evidence="8" type="ORF">HBA54_08040</name>
</gene>
<feature type="domain" description="Lipoyl-binding" evidence="6">
    <location>
        <begin position="1"/>
        <end position="76"/>
    </location>
</feature>
<dbReference type="Pfam" id="PF00364">
    <property type="entry name" value="Biotin_lipoyl"/>
    <property type="match status" value="1"/>
</dbReference>
<dbReference type="InterPro" id="IPR003016">
    <property type="entry name" value="2-oxoA_DH_lipoyl-BS"/>
</dbReference>
<dbReference type="Proteomes" id="UP000761264">
    <property type="component" value="Unassembled WGS sequence"/>
</dbReference>
<dbReference type="InterPro" id="IPR000089">
    <property type="entry name" value="Biotin_lipoyl"/>
</dbReference>
<evidence type="ECO:0000256" key="4">
    <source>
        <dbReference type="RuleBase" id="RU003423"/>
    </source>
</evidence>
<evidence type="ECO:0000256" key="5">
    <source>
        <dbReference type="SAM" id="MobiDB-lite"/>
    </source>
</evidence>
<dbReference type="SUPFAM" id="SSF47005">
    <property type="entry name" value="Peripheral subunit-binding domain of 2-oxo acid dehydrogenase complex"/>
    <property type="match status" value="1"/>
</dbReference>
<keyword evidence="4" id="KW-0808">Transferase</keyword>
<evidence type="ECO:0000313" key="9">
    <source>
        <dbReference type="Proteomes" id="UP000761264"/>
    </source>
</evidence>
<dbReference type="InterPro" id="IPR036625">
    <property type="entry name" value="E3-bd_dom_sf"/>
</dbReference>
<dbReference type="InterPro" id="IPR045257">
    <property type="entry name" value="E2/Pdx1"/>
</dbReference>
<keyword evidence="3 4" id="KW-0450">Lipoyl</keyword>
<dbReference type="InterPro" id="IPR023213">
    <property type="entry name" value="CAT-like_dom_sf"/>
</dbReference>
<evidence type="ECO:0000256" key="3">
    <source>
        <dbReference type="ARBA" id="ARBA00022823"/>
    </source>
</evidence>
<feature type="domain" description="Peripheral subunit-binding (PSBD)" evidence="7">
    <location>
        <begin position="117"/>
        <end position="154"/>
    </location>
</feature>
<evidence type="ECO:0000256" key="2">
    <source>
        <dbReference type="ARBA" id="ARBA00007317"/>
    </source>
</evidence>
<comment type="similarity">
    <text evidence="2 4">Belongs to the 2-oxoacid dehydrogenase family.</text>
</comment>
<keyword evidence="4" id="KW-0012">Acyltransferase</keyword>
<evidence type="ECO:0000313" key="8">
    <source>
        <dbReference type="EMBL" id="NIA68541.1"/>
    </source>
</evidence>